<reference evidence="1 4" key="2">
    <citation type="submission" date="2021-01" db="EMBL/GenBank/DDBJ databases">
        <title>Whole genome shotgun sequence of Cellulomonas oligotrophica NBRC 109435.</title>
        <authorList>
            <person name="Komaki H."/>
            <person name="Tamura T."/>
        </authorList>
    </citation>
    <scope>NUCLEOTIDE SEQUENCE [LARGE SCALE GENOMIC DNA]</scope>
    <source>
        <strain evidence="1 4">NBRC 109435</strain>
    </source>
</reference>
<dbReference type="EMBL" id="JACCBK010000001">
    <property type="protein sequence ID" value="NYD87499.1"/>
    <property type="molecule type" value="Genomic_DNA"/>
</dbReference>
<dbReference type="RefSeq" id="WP_170209067.1">
    <property type="nucleotide sequence ID" value="NZ_BAABFI010000007.1"/>
</dbReference>
<evidence type="ECO:0000313" key="3">
    <source>
        <dbReference type="Proteomes" id="UP000577956"/>
    </source>
</evidence>
<name>A0A7Y9K052_9CELL</name>
<comment type="caution">
    <text evidence="2">The sequence shown here is derived from an EMBL/GenBank/DDBJ whole genome shotgun (WGS) entry which is preliminary data.</text>
</comment>
<dbReference type="Proteomes" id="UP000577956">
    <property type="component" value="Unassembled WGS sequence"/>
</dbReference>
<protein>
    <submittedName>
        <fullName evidence="2">Uncharacterized protein</fullName>
    </submittedName>
</protein>
<organism evidence="2 3">
    <name type="scientific">Cellulomonas oligotrophica</name>
    <dbReference type="NCBI Taxonomy" id="931536"/>
    <lineage>
        <taxon>Bacteria</taxon>
        <taxon>Bacillati</taxon>
        <taxon>Actinomycetota</taxon>
        <taxon>Actinomycetes</taxon>
        <taxon>Micrococcales</taxon>
        <taxon>Cellulomonadaceae</taxon>
        <taxon>Cellulomonas</taxon>
    </lineage>
</organism>
<evidence type="ECO:0000313" key="2">
    <source>
        <dbReference type="EMBL" id="NYD87499.1"/>
    </source>
</evidence>
<dbReference type="AlphaFoldDB" id="A0A7Y9K052"/>
<gene>
    <name evidence="2" type="ORF">BKA21_003048</name>
    <name evidence="1" type="ORF">Col01nite_25360</name>
</gene>
<evidence type="ECO:0000313" key="1">
    <source>
        <dbReference type="EMBL" id="GIG33377.1"/>
    </source>
</evidence>
<dbReference type="EMBL" id="BONN01000007">
    <property type="protein sequence ID" value="GIG33377.1"/>
    <property type="molecule type" value="Genomic_DNA"/>
</dbReference>
<reference evidence="2 3" key="1">
    <citation type="submission" date="2020-07" db="EMBL/GenBank/DDBJ databases">
        <title>Sequencing the genomes of 1000 actinobacteria strains.</title>
        <authorList>
            <person name="Klenk H.-P."/>
        </authorList>
    </citation>
    <scope>NUCLEOTIDE SEQUENCE [LARGE SCALE GENOMIC DNA]</scope>
    <source>
        <strain evidence="2 3">DSM 24482</strain>
    </source>
</reference>
<evidence type="ECO:0000313" key="4">
    <source>
        <dbReference type="Proteomes" id="UP000618382"/>
    </source>
</evidence>
<accession>A0A7Y9K052</accession>
<keyword evidence="4" id="KW-1185">Reference proteome</keyword>
<proteinExistence type="predicted"/>
<sequence length="52" mass="5871">MARRVIDLAAIKRTAERSSRDSAKLEGRVVPREFLGSPKVEKFVAARTRRTS</sequence>
<dbReference type="Proteomes" id="UP000618382">
    <property type="component" value="Unassembled WGS sequence"/>
</dbReference>